<evidence type="ECO:0000313" key="2">
    <source>
        <dbReference type="Proteomes" id="UP000295388"/>
    </source>
</evidence>
<comment type="caution">
    <text evidence="1">The sequence shown here is derived from an EMBL/GenBank/DDBJ whole genome shotgun (WGS) entry which is preliminary data.</text>
</comment>
<evidence type="ECO:0000313" key="1">
    <source>
        <dbReference type="EMBL" id="TDO47112.1"/>
    </source>
</evidence>
<sequence>MLAKTRMKETTKRIAAICGTVAAICGVVFGVYKGTSRSSADAGGTTVSAGTTVTTTVTAAPTTESSPPAERTITAPEENAKVPLCTLVTGVVSKLPADKALVVAVRDDEDPRIYFEEDVKLSANGQWRAQVSLGDIEHP</sequence>
<accession>A0A4R6KAX7</accession>
<dbReference type="AlphaFoldDB" id="A0A4R6KAX7"/>
<protein>
    <submittedName>
        <fullName evidence="1">Uncharacterized protein</fullName>
    </submittedName>
</protein>
<organism evidence="1 2">
    <name type="scientific">Kribbella caucasensis</name>
    <dbReference type="NCBI Taxonomy" id="2512215"/>
    <lineage>
        <taxon>Bacteria</taxon>
        <taxon>Bacillati</taxon>
        <taxon>Actinomycetota</taxon>
        <taxon>Actinomycetes</taxon>
        <taxon>Propionibacteriales</taxon>
        <taxon>Kribbellaceae</taxon>
        <taxon>Kribbella</taxon>
    </lineage>
</organism>
<name>A0A4R6KAX7_9ACTN</name>
<gene>
    <name evidence="1" type="ORF">EV643_1092</name>
</gene>
<dbReference type="Proteomes" id="UP000295388">
    <property type="component" value="Unassembled WGS sequence"/>
</dbReference>
<dbReference type="EMBL" id="SNWQ01000009">
    <property type="protein sequence ID" value="TDO47112.1"/>
    <property type="molecule type" value="Genomic_DNA"/>
</dbReference>
<reference evidence="1 2" key="1">
    <citation type="submission" date="2019-03" db="EMBL/GenBank/DDBJ databases">
        <title>Genomic Encyclopedia of Type Strains, Phase III (KMG-III): the genomes of soil and plant-associated and newly described type strains.</title>
        <authorList>
            <person name="Whitman W."/>
        </authorList>
    </citation>
    <scope>NUCLEOTIDE SEQUENCE [LARGE SCALE GENOMIC DNA]</scope>
    <source>
        <strain evidence="1 2">VKM Ac-2527</strain>
    </source>
</reference>
<proteinExistence type="predicted"/>
<keyword evidence="2" id="KW-1185">Reference proteome</keyword>